<dbReference type="PANTHER" id="PTHR47103:SF6">
    <property type="entry name" value="ZINC FINGER PROTEIN GIS2-LIKE"/>
    <property type="match status" value="1"/>
</dbReference>
<dbReference type="GO" id="GO:0003676">
    <property type="term" value="F:nucleic acid binding"/>
    <property type="evidence" value="ECO:0007669"/>
    <property type="project" value="InterPro"/>
</dbReference>
<dbReference type="InterPro" id="IPR001878">
    <property type="entry name" value="Znf_CCHC"/>
</dbReference>
<dbReference type="Proteomes" id="UP000236630">
    <property type="component" value="Unassembled WGS sequence"/>
</dbReference>
<dbReference type="InterPro" id="IPR036875">
    <property type="entry name" value="Znf_CCHC_sf"/>
</dbReference>
<dbReference type="Gene3D" id="4.10.60.10">
    <property type="entry name" value="Zinc finger, CCHC-type"/>
    <property type="match status" value="1"/>
</dbReference>
<evidence type="ECO:0000259" key="3">
    <source>
        <dbReference type="PROSITE" id="PS50158"/>
    </source>
</evidence>
<feature type="compositionally biased region" description="Basic and acidic residues" evidence="2">
    <location>
        <begin position="50"/>
        <end position="68"/>
    </location>
</feature>
<dbReference type="PANTHER" id="PTHR47103">
    <property type="entry name" value="DNA-BINDING PROTEIN"/>
    <property type="match status" value="1"/>
</dbReference>
<protein>
    <recommendedName>
        <fullName evidence="3">CCHC-type domain-containing protein</fullName>
    </recommendedName>
</protein>
<dbReference type="SUPFAM" id="SSF57756">
    <property type="entry name" value="Retrovirus zinc finger-like domains"/>
    <property type="match status" value="1"/>
</dbReference>
<keyword evidence="1" id="KW-0862">Zinc</keyword>
<dbReference type="GO" id="GO:0008270">
    <property type="term" value="F:zinc ion binding"/>
    <property type="evidence" value="ECO:0007669"/>
    <property type="project" value="UniProtKB-KW"/>
</dbReference>
<feature type="region of interest" description="Disordered" evidence="2">
    <location>
        <begin position="39"/>
        <end position="80"/>
    </location>
</feature>
<dbReference type="PROSITE" id="PS50158">
    <property type="entry name" value="ZF_CCHC"/>
    <property type="match status" value="1"/>
</dbReference>
<evidence type="ECO:0000313" key="5">
    <source>
        <dbReference type="Proteomes" id="UP000236630"/>
    </source>
</evidence>
<dbReference type="AlphaFoldDB" id="A0A2H5MXZ1"/>
<accession>A0A2H5MXZ1</accession>
<name>A0A2H5MXZ1_CITUN</name>
<feature type="non-terminal residue" evidence="4">
    <location>
        <position position="1"/>
    </location>
</feature>
<gene>
    <name evidence="4" type="ORF">CUMW_283940</name>
</gene>
<feature type="domain" description="CCHC-type" evidence="3">
    <location>
        <begin position="82"/>
        <end position="97"/>
    </location>
</feature>
<dbReference type="EMBL" id="BDQV01004239">
    <property type="protein sequence ID" value="GAY32893.1"/>
    <property type="molecule type" value="Genomic_DNA"/>
</dbReference>
<sequence>GVVGAWFVLMDDDGCMVVIWTGRQQLFWCLVVKFLQIGGGRSRSRSRSRSPLDRKIRSDRFSYRDAPYRRGSRRGYSQSNLCKNCKRPGHFARECPNVAICHNCGLPGNQ</sequence>
<evidence type="ECO:0000313" key="4">
    <source>
        <dbReference type="EMBL" id="GAY32893.1"/>
    </source>
</evidence>
<comment type="caution">
    <text evidence="4">The sequence shown here is derived from an EMBL/GenBank/DDBJ whole genome shotgun (WGS) entry which is preliminary data.</text>
</comment>
<keyword evidence="1" id="KW-0863">Zinc-finger</keyword>
<proteinExistence type="predicted"/>
<keyword evidence="1" id="KW-0479">Metal-binding</keyword>
<dbReference type="STRING" id="55188.A0A2H5MXZ1"/>
<evidence type="ECO:0000256" key="1">
    <source>
        <dbReference type="PROSITE-ProRule" id="PRU00047"/>
    </source>
</evidence>
<dbReference type="Pfam" id="PF00098">
    <property type="entry name" value="zf-CCHC"/>
    <property type="match status" value="1"/>
</dbReference>
<organism evidence="4 5">
    <name type="scientific">Citrus unshiu</name>
    <name type="common">Satsuma mandarin</name>
    <name type="synonym">Citrus nobilis var. unshiu</name>
    <dbReference type="NCBI Taxonomy" id="55188"/>
    <lineage>
        <taxon>Eukaryota</taxon>
        <taxon>Viridiplantae</taxon>
        <taxon>Streptophyta</taxon>
        <taxon>Embryophyta</taxon>
        <taxon>Tracheophyta</taxon>
        <taxon>Spermatophyta</taxon>
        <taxon>Magnoliopsida</taxon>
        <taxon>eudicotyledons</taxon>
        <taxon>Gunneridae</taxon>
        <taxon>Pentapetalae</taxon>
        <taxon>rosids</taxon>
        <taxon>malvids</taxon>
        <taxon>Sapindales</taxon>
        <taxon>Rutaceae</taxon>
        <taxon>Aurantioideae</taxon>
        <taxon>Citrus</taxon>
    </lineage>
</organism>
<keyword evidence="5" id="KW-1185">Reference proteome</keyword>
<evidence type="ECO:0000256" key="2">
    <source>
        <dbReference type="SAM" id="MobiDB-lite"/>
    </source>
</evidence>
<reference evidence="4 5" key="1">
    <citation type="journal article" date="2017" name="Front. Genet.">
        <title>Draft sequencing of the heterozygous diploid genome of Satsuma (Citrus unshiu Marc.) using a hybrid assembly approach.</title>
        <authorList>
            <person name="Shimizu T."/>
            <person name="Tanizawa Y."/>
            <person name="Mochizuki T."/>
            <person name="Nagasaki H."/>
            <person name="Yoshioka T."/>
            <person name="Toyoda A."/>
            <person name="Fujiyama A."/>
            <person name="Kaminuma E."/>
            <person name="Nakamura Y."/>
        </authorList>
    </citation>
    <scope>NUCLEOTIDE SEQUENCE [LARGE SCALE GENOMIC DNA]</scope>
    <source>
        <strain evidence="5">cv. Miyagawa wase</strain>
    </source>
</reference>
<dbReference type="SMART" id="SM00343">
    <property type="entry name" value="ZnF_C2HC"/>
    <property type="match status" value="1"/>
</dbReference>